<evidence type="ECO:0000256" key="4">
    <source>
        <dbReference type="ARBA" id="ARBA00022840"/>
    </source>
</evidence>
<dbReference type="InterPro" id="IPR013611">
    <property type="entry name" value="Transp-assoc_OB_typ2"/>
</dbReference>
<dbReference type="InterPro" id="IPR027417">
    <property type="entry name" value="P-loop_NTPase"/>
</dbReference>
<dbReference type="Gene3D" id="2.40.50.100">
    <property type="match status" value="1"/>
</dbReference>
<dbReference type="EMBL" id="JAAVNE010000012">
    <property type="protein sequence ID" value="NKC31165.1"/>
    <property type="molecule type" value="Genomic_DNA"/>
</dbReference>
<keyword evidence="4 6" id="KW-0067">ATP-binding</keyword>
<dbReference type="InterPro" id="IPR008995">
    <property type="entry name" value="Mo/tungstate-bd_C_term_dom"/>
</dbReference>
<reference evidence="6 7" key="1">
    <citation type="submission" date="2020-03" db="EMBL/GenBank/DDBJ databases">
        <title>Roseomonas selenitidurans sp. nov. isolated from urban soil.</title>
        <authorList>
            <person name="Liu H."/>
        </authorList>
    </citation>
    <scope>NUCLEOTIDE SEQUENCE [LARGE SCALE GENOMIC DNA]</scope>
    <source>
        <strain evidence="6 7">BU-1</strain>
    </source>
</reference>
<evidence type="ECO:0000256" key="3">
    <source>
        <dbReference type="ARBA" id="ARBA00022741"/>
    </source>
</evidence>
<dbReference type="PROSITE" id="PS00211">
    <property type="entry name" value="ABC_TRANSPORTER_1"/>
    <property type="match status" value="1"/>
</dbReference>
<gene>
    <name evidence="6" type="ORF">HEQ75_09870</name>
</gene>
<evidence type="ECO:0000256" key="2">
    <source>
        <dbReference type="ARBA" id="ARBA00022448"/>
    </source>
</evidence>
<evidence type="ECO:0000259" key="5">
    <source>
        <dbReference type="PROSITE" id="PS50893"/>
    </source>
</evidence>
<dbReference type="PROSITE" id="PS50893">
    <property type="entry name" value="ABC_TRANSPORTER_2"/>
    <property type="match status" value="1"/>
</dbReference>
<evidence type="ECO:0000313" key="7">
    <source>
        <dbReference type="Proteomes" id="UP000787635"/>
    </source>
</evidence>
<protein>
    <submittedName>
        <fullName evidence="6">ABC transporter ATP-binding protein</fullName>
    </submittedName>
</protein>
<evidence type="ECO:0000256" key="1">
    <source>
        <dbReference type="ARBA" id="ARBA00005417"/>
    </source>
</evidence>
<dbReference type="InterPro" id="IPR017871">
    <property type="entry name" value="ABC_transporter-like_CS"/>
</dbReference>
<feature type="domain" description="ABC transporter" evidence="5">
    <location>
        <begin position="4"/>
        <end position="252"/>
    </location>
</feature>
<dbReference type="SMART" id="SM00382">
    <property type="entry name" value="AAA"/>
    <property type="match status" value="1"/>
</dbReference>
<keyword evidence="7" id="KW-1185">Reference proteome</keyword>
<keyword evidence="2" id="KW-0813">Transport</keyword>
<dbReference type="GO" id="GO:0005524">
    <property type="term" value="F:ATP binding"/>
    <property type="evidence" value="ECO:0007669"/>
    <property type="project" value="UniProtKB-KW"/>
</dbReference>
<dbReference type="InterPro" id="IPR003593">
    <property type="entry name" value="AAA+_ATPase"/>
</dbReference>
<dbReference type="SUPFAM" id="SSF52540">
    <property type="entry name" value="P-loop containing nucleoside triphosphate hydrolases"/>
    <property type="match status" value="1"/>
</dbReference>
<dbReference type="Pfam" id="PF00005">
    <property type="entry name" value="ABC_tran"/>
    <property type="match status" value="1"/>
</dbReference>
<dbReference type="PANTHER" id="PTHR43875:SF1">
    <property type="entry name" value="OSMOPROTECTIVE COMPOUNDS UPTAKE ATP-BINDING PROTEIN GGTA"/>
    <property type="match status" value="1"/>
</dbReference>
<dbReference type="InterPro" id="IPR003439">
    <property type="entry name" value="ABC_transporter-like_ATP-bd"/>
</dbReference>
<dbReference type="Gene3D" id="3.40.50.300">
    <property type="entry name" value="P-loop containing nucleotide triphosphate hydrolases"/>
    <property type="match status" value="1"/>
</dbReference>
<comment type="caution">
    <text evidence="6">The sequence shown here is derived from an EMBL/GenBank/DDBJ whole genome shotgun (WGS) entry which is preliminary data.</text>
</comment>
<dbReference type="SUPFAM" id="SSF50331">
    <property type="entry name" value="MOP-like"/>
    <property type="match status" value="1"/>
</dbReference>
<accession>A0ABX1E8E9</accession>
<name>A0ABX1E8E9_9PROT</name>
<proteinExistence type="inferred from homology"/>
<dbReference type="PANTHER" id="PTHR43875">
    <property type="entry name" value="MALTODEXTRIN IMPORT ATP-BINDING PROTEIN MSMX"/>
    <property type="match status" value="1"/>
</dbReference>
<evidence type="ECO:0000313" key="6">
    <source>
        <dbReference type="EMBL" id="NKC31165.1"/>
    </source>
</evidence>
<sequence length="376" mass="39692">MAGIVIGGVQKRFGDFQALRGVSLAVAPGEFVALVGPSGCGKTTLMRIVAGIERQDAGTIGIGGRDVGGLRAADRDVAMVFQSYALYPHLTVAENIAVPLTMRRLSAWQRLPLLGRFWPGARAARAAIAADAAQAARSLGLGAMLDRRPAQLSGGQRQRVALARAIVRSPRAFLMDEPLSNLDAALRVQTRREIVEIHRRVGATTLYVTHDQSEALTMADRVAVMLAGEILQVDSPARIYADPADLRVASFIGSPRINTLAAALRQDGAVTVAGTPMGLRASGEAGEATLALRPEDVRLDAHGPLAVQAEHLEFLGESTLLHARHAVLGTPIALRLPPGAAAPEGTFRLGFAPQRALVFGPDGRRRAAQALEAAHV</sequence>
<dbReference type="Proteomes" id="UP000787635">
    <property type="component" value="Unassembled WGS sequence"/>
</dbReference>
<dbReference type="RefSeq" id="WP_168029808.1">
    <property type="nucleotide sequence ID" value="NZ_JAAVNE010000012.1"/>
</dbReference>
<comment type="similarity">
    <text evidence="1">Belongs to the ABC transporter superfamily.</text>
</comment>
<dbReference type="Pfam" id="PF08402">
    <property type="entry name" value="TOBE_2"/>
    <property type="match status" value="1"/>
</dbReference>
<keyword evidence="3" id="KW-0547">Nucleotide-binding</keyword>
<dbReference type="InterPro" id="IPR047641">
    <property type="entry name" value="ABC_transpr_MalK/UgpC-like"/>
</dbReference>
<organism evidence="6 7">
    <name type="scientific">Falsiroseomonas selenitidurans</name>
    <dbReference type="NCBI Taxonomy" id="2716335"/>
    <lineage>
        <taxon>Bacteria</taxon>
        <taxon>Pseudomonadati</taxon>
        <taxon>Pseudomonadota</taxon>
        <taxon>Alphaproteobacteria</taxon>
        <taxon>Acetobacterales</taxon>
        <taxon>Roseomonadaceae</taxon>
        <taxon>Falsiroseomonas</taxon>
    </lineage>
</organism>